<dbReference type="EMBL" id="ABFX02000006">
    <property type="protein sequence ID" value="EDS18397.1"/>
    <property type="molecule type" value="Genomic_DNA"/>
</dbReference>
<evidence type="ECO:0000313" key="2">
    <source>
        <dbReference type="EMBL" id="EDS18397.1"/>
    </source>
</evidence>
<sequence>MMIHKLISTIGLGILGVDPFTAVYLLSMGLRQEKKSNITLFFLSYAGFSVFIGAILSAIFGATAVDILKSIVPGDNSPFWAVLEFTVSVFILIWVLRRFLDISKKNEKKEKKTVNGAWIKYLSTGFVFAISCFTDPTYYAVILMGGEVGNFLTATLLMTIWFVVSQFMALIVYVANSLNLLDKLVALVDKLKAKNIKPITYTIYAVLLIIAIVLLIDTGFYLFDGRYLF</sequence>
<feature type="transmembrane region" description="Helical" evidence="1">
    <location>
        <begin position="117"/>
        <end position="139"/>
    </location>
</feature>
<name>B0N5M9_9FIRM</name>
<reference evidence="2" key="1">
    <citation type="submission" date="2007-11" db="EMBL/GenBank/DDBJ databases">
        <authorList>
            <person name="Fulton L."/>
            <person name="Clifton S."/>
            <person name="Fulton B."/>
            <person name="Xu J."/>
            <person name="Minx P."/>
            <person name="Pepin K.H."/>
            <person name="Johnson M."/>
            <person name="Thiruvilangam P."/>
            <person name="Bhonagiri V."/>
            <person name="Nash W.E."/>
            <person name="Mardis E.R."/>
            <person name="Wilson R.K."/>
        </authorList>
    </citation>
    <scope>NUCLEOTIDE SEQUENCE [LARGE SCALE GENOMIC DNA]</scope>
    <source>
        <strain evidence="2">DSM 1402</strain>
    </source>
</reference>
<keyword evidence="1" id="KW-0472">Membrane</keyword>
<gene>
    <name evidence="2" type="ORF">CLORAM_01943</name>
</gene>
<keyword evidence="1" id="KW-1133">Transmembrane helix</keyword>
<evidence type="ECO:0000313" key="3">
    <source>
        <dbReference type="Proteomes" id="UP000005798"/>
    </source>
</evidence>
<evidence type="ECO:0000256" key="1">
    <source>
        <dbReference type="SAM" id="Phobius"/>
    </source>
</evidence>
<feature type="transmembrane region" description="Helical" evidence="1">
    <location>
        <begin position="38"/>
        <end position="65"/>
    </location>
</feature>
<dbReference type="Proteomes" id="UP000005798">
    <property type="component" value="Unassembled WGS sequence"/>
</dbReference>
<dbReference type="HOGENOM" id="CLU_1208259_0_0_9"/>
<keyword evidence="3" id="KW-1185">Reference proteome</keyword>
<feature type="transmembrane region" description="Helical" evidence="1">
    <location>
        <begin position="201"/>
        <end position="223"/>
    </location>
</feature>
<accession>B0N5M9</accession>
<feature type="transmembrane region" description="Helical" evidence="1">
    <location>
        <begin position="159"/>
        <end position="181"/>
    </location>
</feature>
<proteinExistence type="predicted"/>
<feature type="transmembrane region" description="Helical" evidence="1">
    <location>
        <begin position="6"/>
        <end position="26"/>
    </location>
</feature>
<protein>
    <recommendedName>
        <fullName evidence="4">Translocator protein, LysE family</fullName>
    </recommendedName>
</protein>
<reference evidence="2" key="2">
    <citation type="submission" date="2014-06" db="EMBL/GenBank/DDBJ databases">
        <title>Draft genome sequence of Clostridium ramosum(DSM 1402).</title>
        <authorList>
            <person name="Sudarsanam P."/>
            <person name="Ley R."/>
            <person name="Guruge J."/>
            <person name="Turnbaugh P.J."/>
            <person name="Mahowald M."/>
            <person name="Liep D."/>
            <person name="Gordon J."/>
        </authorList>
    </citation>
    <scope>NUCLEOTIDE SEQUENCE</scope>
    <source>
        <strain evidence="2">DSM 1402</strain>
    </source>
</reference>
<dbReference type="AlphaFoldDB" id="B0N5M9"/>
<organism evidence="2 3">
    <name type="scientific">Thomasclavelia ramosa DSM 1402</name>
    <dbReference type="NCBI Taxonomy" id="445974"/>
    <lineage>
        <taxon>Bacteria</taxon>
        <taxon>Bacillati</taxon>
        <taxon>Bacillota</taxon>
        <taxon>Erysipelotrichia</taxon>
        <taxon>Erysipelotrichales</taxon>
        <taxon>Coprobacillaceae</taxon>
        <taxon>Thomasclavelia</taxon>
    </lineage>
</organism>
<evidence type="ECO:0008006" key="4">
    <source>
        <dbReference type="Google" id="ProtNLM"/>
    </source>
</evidence>
<feature type="transmembrane region" description="Helical" evidence="1">
    <location>
        <begin position="77"/>
        <end position="96"/>
    </location>
</feature>
<comment type="caution">
    <text evidence="2">The sequence shown here is derived from an EMBL/GenBank/DDBJ whole genome shotgun (WGS) entry which is preliminary data.</text>
</comment>
<keyword evidence="1" id="KW-0812">Transmembrane</keyword>